<evidence type="ECO:0000313" key="7">
    <source>
        <dbReference type="Ensembl" id="ENSSPAP00000029265.1"/>
    </source>
</evidence>
<dbReference type="InterPro" id="IPR007110">
    <property type="entry name" value="Ig-like_dom"/>
</dbReference>
<evidence type="ECO:0000256" key="2">
    <source>
        <dbReference type="ARBA" id="ARBA00023130"/>
    </source>
</evidence>
<keyword evidence="5" id="KW-1279">T cell receptor</keyword>
<dbReference type="STRING" id="144197.ENSSPAP00000029265"/>
<dbReference type="SMART" id="SM00409">
    <property type="entry name" value="IG"/>
    <property type="match status" value="1"/>
</dbReference>
<keyword evidence="1" id="KW-0732">Signal</keyword>
<proteinExistence type="predicted"/>
<dbReference type="GO" id="GO:0002250">
    <property type="term" value="P:adaptive immune response"/>
    <property type="evidence" value="ECO:0007669"/>
    <property type="project" value="UniProtKB-KW"/>
</dbReference>
<dbReference type="Ensembl" id="ENSSPAT00000029734.1">
    <property type="protein sequence ID" value="ENSSPAP00000029265.1"/>
    <property type="gene ID" value="ENSSPAG00000022017.1"/>
</dbReference>
<evidence type="ECO:0000256" key="3">
    <source>
        <dbReference type="ARBA" id="ARBA00023170"/>
    </source>
</evidence>
<evidence type="ECO:0000256" key="5">
    <source>
        <dbReference type="ARBA" id="ARBA00043266"/>
    </source>
</evidence>
<dbReference type="GO" id="GO:0042101">
    <property type="term" value="C:T cell receptor complex"/>
    <property type="evidence" value="ECO:0007669"/>
    <property type="project" value="UniProtKB-KW"/>
</dbReference>
<keyword evidence="5" id="KW-0391">Immunity</keyword>
<dbReference type="PANTHER" id="PTHR19367:SF18">
    <property type="entry name" value="T CELL RECEPTOR ALPHA VARIABLE 16"/>
    <property type="match status" value="1"/>
</dbReference>
<dbReference type="InterPro" id="IPR013106">
    <property type="entry name" value="Ig_V-set"/>
</dbReference>
<dbReference type="InterPro" id="IPR003599">
    <property type="entry name" value="Ig_sub"/>
</dbReference>
<dbReference type="GeneTree" id="ENSGT01030000234557"/>
<dbReference type="PROSITE" id="PS50835">
    <property type="entry name" value="IG_LIKE"/>
    <property type="match status" value="1"/>
</dbReference>
<dbReference type="SMART" id="SM00406">
    <property type="entry name" value="IGv"/>
    <property type="match status" value="1"/>
</dbReference>
<name>A0A3B5B862_9TELE</name>
<sequence length="234" mass="26427">MVKPCLLFSGSSEDVLTPFKDVLMALEGDTVTLSCNYSGSVDYLFWYQQKSSSSPQFLIQEHSEKIERLSFNHDKQSKKFHLQISSAAVTDSAVYYCALEPTVTGNSVTKVWLLTGVSSHVDSQTMILTEIFPACFTRVKLFNFVSSDVTLELCWDRKSFSTSVTKVWSFSCVTAHVDFQGFAITETFPTCWTRVRLLTSVNCCVTFKCWKVTKSFPTSITYVWLVPCVDSHVE</sequence>
<dbReference type="Gene3D" id="2.60.40.10">
    <property type="entry name" value="Immunoglobulins"/>
    <property type="match status" value="1"/>
</dbReference>
<organism evidence="7">
    <name type="scientific">Stegastes partitus</name>
    <name type="common">bicolor damselfish</name>
    <dbReference type="NCBI Taxonomy" id="144197"/>
    <lineage>
        <taxon>Eukaryota</taxon>
        <taxon>Metazoa</taxon>
        <taxon>Chordata</taxon>
        <taxon>Craniata</taxon>
        <taxon>Vertebrata</taxon>
        <taxon>Euteleostomi</taxon>
        <taxon>Actinopterygii</taxon>
        <taxon>Neopterygii</taxon>
        <taxon>Teleostei</taxon>
        <taxon>Neoteleostei</taxon>
        <taxon>Acanthomorphata</taxon>
        <taxon>Ovalentaria</taxon>
        <taxon>Pomacentridae</taxon>
        <taxon>Stegastes</taxon>
    </lineage>
</organism>
<evidence type="ECO:0000259" key="6">
    <source>
        <dbReference type="PROSITE" id="PS50835"/>
    </source>
</evidence>
<accession>A0A3B5B862</accession>
<evidence type="ECO:0000256" key="4">
    <source>
        <dbReference type="ARBA" id="ARBA00023319"/>
    </source>
</evidence>
<keyword evidence="3" id="KW-0675">Receptor</keyword>
<dbReference type="AlphaFoldDB" id="A0A3B5B862"/>
<keyword evidence="2" id="KW-1064">Adaptive immunity</keyword>
<keyword evidence="4" id="KW-0393">Immunoglobulin domain</keyword>
<dbReference type="PANTHER" id="PTHR19367">
    <property type="entry name" value="T-CELL RECEPTOR ALPHA CHAIN V REGION"/>
    <property type="match status" value="1"/>
</dbReference>
<protein>
    <recommendedName>
        <fullName evidence="6">Ig-like domain-containing protein</fullName>
    </recommendedName>
</protein>
<dbReference type="InterPro" id="IPR036179">
    <property type="entry name" value="Ig-like_dom_sf"/>
</dbReference>
<dbReference type="SUPFAM" id="SSF48726">
    <property type="entry name" value="Immunoglobulin"/>
    <property type="match status" value="1"/>
</dbReference>
<dbReference type="InterPro" id="IPR051287">
    <property type="entry name" value="TCR_variable_region"/>
</dbReference>
<feature type="domain" description="Ig-like" evidence="6">
    <location>
        <begin position="18"/>
        <end position="109"/>
    </location>
</feature>
<dbReference type="InterPro" id="IPR013783">
    <property type="entry name" value="Ig-like_fold"/>
</dbReference>
<evidence type="ECO:0000256" key="1">
    <source>
        <dbReference type="ARBA" id="ARBA00022729"/>
    </source>
</evidence>
<dbReference type="Pfam" id="PF07686">
    <property type="entry name" value="V-set"/>
    <property type="match status" value="1"/>
</dbReference>
<reference evidence="7" key="1">
    <citation type="submission" date="2023-09" db="UniProtKB">
        <authorList>
            <consortium name="Ensembl"/>
        </authorList>
    </citation>
    <scope>IDENTIFICATION</scope>
</reference>